<evidence type="ECO:0000313" key="4">
    <source>
        <dbReference type="EMBL" id="SET45111.1"/>
    </source>
</evidence>
<accession>A0A1I0EKS2</accession>
<proteinExistence type="predicted"/>
<dbReference type="GO" id="GO:0009986">
    <property type="term" value="C:cell surface"/>
    <property type="evidence" value="ECO:0007669"/>
    <property type="project" value="UniProtKB-SubCell"/>
</dbReference>
<sequence>MIIRQFKNEKGITLIELLAALSLLSIVIILSGSLLSQIMKGEGSSSSQVSINQKTNVLINELRENYLNRIDNLSSDTFNLCFSGYEDISVIKVVINKNQELNIIDNCIEGIKNQKNLPIRIVTRNNLGQELTVETVFNKMEELTMNINLNNNEDFDSKDDFESITNDKSGYSPGDTQENCNFIGYTSFTQHQIGPWNSCNNPTVVDGSAWFKNNISFHSTIHFTSGINFFADNIFNLESNSELTIENNARLEGQSTLKSNSKMTVNNLLILDKFTLQSNSQLNTQGGFRVDGPLTVQSNSKMLIGGHFFSLNNTIFQENSNINIDKNATFEDNVTLMGNSNLTIKGNADFYKSLHFQENSRITINGDLHVRGDLTPEWGAGAICVKGTATFDRDLFSNLKINEDANACYSPAGYNIYIIN</sequence>
<dbReference type="OrthoDB" id="2857850at2"/>
<comment type="subcellular location">
    <subcellularLocation>
        <location evidence="1">Cell surface</location>
    </subcellularLocation>
</comment>
<protein>
    <recommendedName>
        <fullName evidence="6">Prepilin-type N-terminal cleavage/methylation domain-containing protein</fullName>
    </recommendedName>
</protein>
<dbReference type="RefSeq" id="WP_090870531.1">
    <property type="nucleotide sequence ID" value="NZ_FOHE01000011.1"/>
</dbReference>
<keyword evidence="3" id="KW-0812">Transmembrane</keyword>
<name>A0A1I0EKS2_9BACI</name>
<evidence type="ECO:0000313" key="5">
    <source>
        <dbReference type="Proteomes" id="UP000198618"/>
    </source>
</evidence>
<organism evidence="4 5">
    <name type="scientific">Oceanobacillus limi</name>
    <dbReference type="NCBI Taxonomy" id="930131"/>
    <lineage>
        <taxon>Bacteria</taxon>
        <taxon>Bacillati</taxon>
        <taxon>Bacillota</taxon>
        <taxon>Bacilli</taxon>
        <taxon>Bacillales</taxon>
        <taxon>Bacillaceae</taxon>
        <taxon>Oceanobacillus</taxon>
    </lineage>
</organism>
<keyword evidence="3" id="KW-1133">Transmembrane helix</keyword>
<dbReference type="InterPro" id="IPR012332">
    <property type="entry name" value="Autotransporter_pectin_lyase_C"/>
</dbReference>
<keyword evidence="2" id="KW-0178">Competence</keyword>
<dbReference type="GO" id="GO:0030420">
    <property type="term" value="P:establishment of competence for transformation"/>
    <property type="evidence" value="ECO:0007669"/>
    <property type="project" value="UniProtKB-KW"/>
</dbReference>
<feature type="transmembrane region" description="Helical" evidence="3">
    <location>
        <begin position="12"/>
        <end position="35"/>
    </location>
</feature>
<dbReference type="EMBL" id="FOHE01000011">
    <property type="protein sequence ID" value="SET45111.1"/>
    <property type="molecule type" value="Genomic_DNA"/>
</dbReference>
<gene>
    <name evidence="4" type="ORF">SAMN05216389_111153</name>
</gene>
<evidence type="ECO:0000256" key="3">
    <source>
        <dbReference type="SAM" id="Phobius"/>
    </source>
</evidence>
<dbReference type="Pfam" id="PF07963">
    <property type="entry name" value="N_methyl"/>
    <property type="match status" value="1"/>
</dbReference>
<reference evidence="4 5" key="1">
    <citation type="submission" date="2016-10" db="EMBL/GenBank/DDBJ databases">
        <authorList>
            <person name="de Groot N.N."/>
        </authorList>
    </citation>
    <scope>NUCLEOTIDE SEQUENCE [LARGE SCALE GENOMIC DNA]</scope>
    <source>
        <strain evidence="4 5">IBRC-M 10780</strain>
    </source>
</reference>
<dbReference type="Gene3D" id="2.160.20.20">
    <property type="match status" value="1"/>
</dbReference>
<evidence type="ECO:0008006" key="6">
    <source>
        <dbReference type="Google" id="ProtNLM"/>
    </source>
</evidence>
<dbReference type="AlphaFoldDB" id="A0A1I0EKS2"/>
<keyword evidence="3" id="KW-0472">Membrane</keyword>
<evidence type="ECO:0000256" key="2">
    <source>
        <dbReference type="ARBA" id="ARBA00023287"/>
    </source>
</evidence>
<dbReference type="Proteomes" id="UP000198618">
    <property type="component" value="Unassembled WGS sequence"/>
</dbReference>
<keyword evidence="5" id="KW-1185">Reference proteome</keyword>
<evidence type="ECO:0000256" key="1">
    <source>
        <dbReference type="ARBA" id="ARBA00004241"/>
    </source>
</evidence>
<dbReference type="STRING" id="930131.SAMN05216389_111153"/>
<dbReference type="InterPro" id="IPR012902">
    <property type="entry name" value="N_methyl_site"/>
</dbReference>
<dbReference type="PROSITE" id="PS00409">
    <property type="entry name" value="PROKAR_NTER_METHYL"/>
    <property type="match status" value="1"/>
</dbReference>